<evidence type="ECO:0000313" key="4">
    <source>
        <dbReference type="Proteomes" id="UP000639396"/>
    </source>
</evidence>
<keyword evidence="1" id="KW-0723">Serine/threonine-protein kinase</keyword>
<accession>A0A927C9P3</accession>
<dbReference type="Proteomes" id="UP000639396">
    <property type="component" value="Unassembled WGS sequence"/>
</dbReference>
<dbReference type="CDD" id="cd16936">
    <property type="entry name" value="HATPase_RsbW-like"/>
    <property type="match status" value="1"/>
</dbReference>
<protein>
    <submittedName>
        <fullName evidence="3">ATP-binding protein</fullName>
    </submittedName>
</protein>
<comment type="caution">
    <text evidence="3">The sequence shown here is derived from an EMBL/GenBank/DDBJ whole genome shotgun (WGS) entry which is preliminary data.</text>
</comment>
<dbReference type="InterPro" id="IPR036890">
    <property type="entry name" value="HATPase_C_sf"/>
</dbReference>
<gene>
    <name evidence="3" type="ORF">IDH45_16960</name>
</gene>
<dbReference type="InterPro" id="IPR003594">
    <property type="entry name" value="HATPase_dom"/>
</dbReference>
<dbReference type="Pfam" id="PF13581">
    <property type="entry name" value="HATPase_c_2"/>
    <property type="match status" value="1"/>
</dbReference>
<dbReference type="Gene3D" id="3.30.565.10">
    <property type="entry name" value="Histidine kinase-like ATPase, C-terminal domain"/>
    <property type="match status" value="1"/>
</dbReference>
<dbReference type="PANTHER" id="PTHR35526:SF3">
    <property type="entry name" value="ANTI-SIGMA-F FACTOR RSBW"/>
    <property type="match status" value="1"/>
</dbReference>
<keyword evidence="3" id="KW-0067">ATP-binding</keyword>
<evidence type="ECO:0000313" key="3">
    <source>
        <dbReference type="EMBL" id="MBD2863685.1"/>
    </source>
</evidence>
<evidence type="ECO:0000259" key="2">
    <source>
        <dbReference type="Pfam" id="PF13581"/>
    </source>
</evidence>
<sequence>MYGEWSMRSKLGQERRILALLAGYLNGFAPLSHRLDDMATVVAEACLNAAEHGNGLDLHKRVRIRLQVDRERAVCRILDEGSGFDYEGWMAAKADLPRAEDKLEEDNPRGWGLFLIQSLSDRVRFGYEAGTFYTEVEFVSNGEG</sequence>
<reference evidence="3" key="1">
    <citation type="submission" date="2020-09" db="EMBL/GenBank/DDBJ databases">
        <title>A novel bacterium of genus Paenibacillus, isolated from South China Sea.</title>
        <authorList>
            <person name="Huang H."/>
            <person name="Mo K."/>
            <person name="Hu Y."/>
        </authorList>
    </citation>
    <scope>NUCLEOTIDE SEQUENCE</scope>
    <source>
        <strain evidence="3">IB182363</strain>
    </source>
</reference>
<proteinExistence type="predicted"/>
<keyword evidence="3" id="KW-0547">Nucleotide-binding</keyword>
<dbReference type="RefSeq" id="WP_190929309.1">
    <property type="nucleotide sequence ID" value="NZ_JACXJA010000021.1"/>
</dbReference>
<dbReference type="InterPro" id="IPR050267">
    <property type="entry name" value="Anti-sigma-factor_SerPK"/>
</dbReference>
<keyword evidence="4" id="KW-1185">Reference proteome</keyword>
<organism evidence="3 4">
    <name type="scientific">Paenibacillus oceani</name>
    <dbReference type="NCBI Taxonomy" id="2772510"/>
    <lineage>
        <taxon>Bacteria</taxon>
        <taxon>Bacillati</taxon>
        <taxon>Bacillota</taxon>
        <taxon>Bacilli</taxon>
        <taxon>Bacillales</taxon>
        <taxon>Paenibacillaceae</taxon>
        <taxon>Paenibacillus</taxon>
    </lineage>
</organism>
<keyword evidence="1" id="KW-0808">Transferase</keyword>
<name>A0A927C9P3_9BACL</name>
<feature type="domain" description="Histidine kinase/HSP90-like ATPase" evidence="2">
    <location>
        <begin position="9"/>
        <end position="125"/>
    </location>
</feature>
<dbReference type="SUPFAM" id="SSF55874">
    <property type="entry name" value="ATPase domain of HSP90 chaperone/DNA topoisomerase II/histidine kinase"/>
    <property type="match status" value="1"/>
</dbReference>
<dbReference type="EMBL" id="JACXJA010000021">
    <property type="protein sequence ID" value="MBD2863685.1"/>
    <property type="molecule type" value="Genomic_DNA"/>
</dbReference>
<dbReference type="AlphaFoldDB" id="A0A927C9P3"/>
<dbReference type="GO" id="GO:0005524">
    <property type="term" value="F:ATP binding"/>
    <property type="evidence" value="ECO:0007669"/>
    <property type="project" value="UniProtKB-KW"/>
</dbReference>
<dbReference type="GO" id="GO:0004674">
    <property type="term" value="F:protein serine/threonine kinase activity"/>
    <property type="evidence" value="ECO:0007669"/>
    <property type="project" value="UniProtKB-KW"/>
</dbReference>
<dbReference type="PANTHER" id="PTHR35526">
    <property type="entry name" value="ANTI-SIGMA-F FACTOR RSBW-RELATED"/>
    <property type="match status" value="1"/>
</dbReference>
<evidence type="ECO:0000256" key="1">
    <source>
        <dbReference type="ARBA" id="ARBA00022527"/>
    </source>
</evidence>
<keyword evidence="1" id="KW-0418">Kinase</keyword>